<feature type="binding site" evidence="12">
    <location>
        <position position="56"/>
    </location>
    <ligand>
        <name>[4Fe-4S] cluster</name>
        <dbReference type="ChEBI" id="CHEBI:49883"/>
    </ligand>
</feature>
<protein>
    <recommendedName>
        <fullName evidence="12">Transcriptional regulator WhiB</fullName>
    </recommendedName>
</protein>
<dbReference type="GO" id="GO:0045454">
    <property type="term" value="P:cell redox homeostasis"/>
    <property type="evidence" value="ECO:0007669"/>
    <property type="project" value="TreeGrafter"/>
</dbReference>
<evidence type="ECO:0000256" key="6">
    <source>
        <dbReference type="ARBA" id="ARBA00023004"/>
    </source>
</evidence>
<dbReference type="EMBL" id="PGEZ01000001">
    <property type="protein sequence ID" value="PJJ57342.1"/>
    <property type="molecule type" value="Genomic_DNA"/>
</dbReference>
<evidence type="ECO:0000256" key="4">
    <source>
        <dbReference type="ARBA" id="ARBA00022490"/>
    </source>
</evidence>
<keyword evidence="7 12" id="KW-0411">Iron-sulfur</keyword>
<dbReference type="GO" id="GO:0003677">
    <property type="term" value="F:DNA binding"/>
    <property type="evidence" value="ECO:0007669"/>
    <property type="project" value="UniProtKB-UniRule"/>
</dbReference>
<keyword evidence="5 12" id="KW-0479">Metal-binding</keyword>
<feature type="binding site" evidence="12">
    <location>
        <position position="23"/>
    </location>
    <ligand>
        <name>[4Fe-4S] cluster</name>
        <dbReference type="ChEBI" id="CHEBI:49883"/>
    </ligand>
</feature>
<keyword evidence="4 12" id="KW-0963">Cytoplasm</keyword>
<evidence type="ECO:0000256" key="5">
    <source>
        <dbReference type="ARBA" id="ARBA00022723"/>
    </source>
</evidence>
<comment type="PTM">
    <text evidence="12">The Fe-S cluster can be nitrosylated by nitric oxide (NO).</text>
</comment>
<dbReference type="GO" id="GO:0047134">
    <property type="term" value="F:protein-disulfide reductase [NAD(P)H] activity"/>
    <property type="evidence" value="ECO:0007669"/>
    <property type="project" value="TreeGrafter"/>
</dbReference>
<sequence>MSTISRLPAPILDSYEWQFDAACSGVDTEEFFSPEDERGAARAEREARAKTFCAGCPVVQQCLEHAIKVREPYGVWGGLNPRERQLYARGQRDVVRIGETEADPAQHTPAA</sequence>
<keyword evidence="8 12" id="KW-0805">Transcription regulation</keyword>
<gene>
    <name evidence="12" type="primary">whiB</name>
    <name evidence="14" type="ORF">CLV56_1569</name>
</gene>
<dbReference type="InterPro" id="IPR034768">
    <property type="entry name" value="4FE4S_WBL"/>
</dbReference>
<evidence type="ECO:0000256" key="10">
    <source>
        <dbReference type="ARBA" id="ARBA00023157"/>
    </source>
</evidence>
<proteinExistence type="inferred from homology"/>
<keyword evidence="15" id="KW-1185">Reference proteome</keyword>
<dbReference type="GO" id="GO:0005737">
    <property type="term" value="C:cytoplasm"/>
    <property type="evidence" value="ECO:0007669"/>
    <property type="project" value="UniProtKB-SubCell"/>
</dbReference>
<comment type="function">
    <text evidence="12">Acts as a transcriptional regulator. Probably redox-responsive. The apo- but not holo-form probably binds DNA.</text>
</comment>
<dbReference type="RefSeq" id="WP_039350560.1">
    <property type="nucleotide sequence ID" value="NZ_PGEZ01000001.1"/>
</dbReference>
<dbReference type="InterPro" id="IPR003482">
    <property type="entry name" value="Whib"/>
</dbReference>
<feature type="binding site" evidence="12">
    <location>
        <position position="53"/>
    </location>
    <ligand>
        <name>[4Fe-4S] cluster</name>
        <dbReference type="ChEBI" id="CHEBI:49883"/>
    </ligand>
</feature>
<evidence type="ECO:0000313" key="15">
    <source>
        <dbReference type="Proteomes" id="UP000230842"/>
    </source>
</evidence>
<evidence type="ECO:0000256" key="9">
    <source>
        <dbReference type="ARBA" id="ARBA00023125"/>
    </source>
</evidence>
<evidence type="ECO:0000259" key="13">
    <source>
        <dbReference type="PROSITE" id="PS51674"/>
    </source>
</evidence>
<dbReference type="PANTHER" id="PTHR38839">
    <property type="entry name" value="TRANSCRIPTIONAL REGULATOR WHID-RELATED"/>
    <property type="match status" value="1"/>
</dbReference>
<evidence type="ECO:0000256" key="8">
    <source>
        <dbReference type="ARBA" id="ARBA00023015"/>
    </source>
</evidence>
<evidence type="ECO:0000256" key="11">
    <source>
        <dbReference type="ARBA" id="ARBA00023163"/>
    </source>
</evidence>
<dbReference type="PROSITE" id="PS51674">
    <property type="entry name" value="4FE4S_WBL"/>
    <property type="match status" value="1"/>
</dbReference>
<comment type="similarity">
    <text evidence="2 12">Belongs to the WhiB family.</text>
</comment>
<dbReference type="AlphaFoldDB" id="A0A0B2BJP4"/>
<keyword evidence="3 12" id="KW-0004">4Fe-4S</keyword>
<dbReference type="Pfam" id="PF02467">
    <property type="entry name" value="Whib"/>
    <property type="match status" value="1"/>
</dbReference>
<dbReference type="GO" id="GO:0051539">
    <property type="term" value="F:4 iron, 4 sulfur cluster binding"/>
    <property type="evidence" value="ECO:0007669"/>
    <property type="project" value="UniProtKB-UniRule"/>
</dbReference>
<dbReference type="PANTHER" id="PTHR38839:SF5">
    <property type="entry name" value="TRANSCRIPTIONAL REGULATOR WHID"/>
    <property type="match status" value="1"/>
</dbReference>
<keyword evidence="10 12" id="KW-1015">Disulfide bond</keyword>
<reference evidence="14 15" key="1">
    <citation type="submission" date="2017-11" db="EMBL/GenBank/DDBJ databases">
        <title>Genomic Encyclopedia of Archaeal and Bacterial Type Strains, Phase II (KMG-II): From Individual Species to Whole Genera.</title>
        <authorList>
            <person name="Goeker M."/>
        </authorList>
    </citation>
    <scope>NUCLEOTIDE SEQUENCE [LARGE SCALE GENOMIC DNA]</scope>
    <source>
        <strain evidence="14 15">DSM 27763</strain>
    </source>
</reference>
<evidence type="ECO:0000256" key="2">
    <source>
        <dbReference type="ARBA" id="ARBA00006597"/>
    </source>
</evidence>
<dbReference type="GO" id="GO:0045892">
    <property type="term" value="P:negative regulation of DNA-templated transcription"/>
    <property type="evidence" value="ECO:0007669"/>
    <property type="project" value="TreeGrafter"/>
</dbReference>
<dbReference type="OrthoDB" id="4954884at2"/>
<evidence type="ECO:0000256" key="12">
    <source>
        <dbReference type="HAMAP-Rule" id="MF_01479"/>
    </source>
</evidence>
<evidence type="ECO:0000313" key="14">
    <source>
        <dbReference type="EMBL" id="PJJ57342.1"/>
    </source>
</evidence>
<evidence type="ECO:0000256" key="7">
    <source>
        <dbReference type="ARBA" id="ARBA00023014"/>
    </source>
</evidence>
<name>A0A0B2BJP4_9ACTN</name>
<evidence type="ECO:0000256" key="1">
    <source>
        <dbReference type="ARBA" id="ARBA00004496"/>
    </source>
</evidence>
<dbReference type="HAMAP" id="MF_01479">
    <property type="entry name" value="WhiB"/>
    <property type="match status" value="1"/>
</dbReference>
<comment type="caution">
    <text evidence="14">The sequence shown here is derived from an EMBL/GenBank/DDBJ whole genome shotgun (WGS) entry which is preliminary data.</text>
</comment>
<comment type="cofactor">
    <cofactor evidence="12">
        <name>[4Fe-4S] cluster</name>
        <dbReference type="ChEBI" id="CHEBI:49883"/>
    </cofactor>
    <text evidence="12">Binds 1 [4Fe-4S] cluster per subunit. Following nitrosylation of the [4Fe-4S] cluster binds 1 [4Fe-8(NO)] cluster per subunit.</text>
</comment>
<feature type="binding site" evidence="12">
    <location>
        <position position="62"/>
    </location>
    <ligand>
        <name>[4Fe-4S] cluster</name>
        <dbReference type="ChEBI" id="CHEBI:49883"/>
    </ligand>
</feature>
<keyword evidence="11 12" id="KW-0804">Transcription</keyword>
<comment type="subcellular location">
    <subcellularLocation>
        <location evidence="1 12">Cytoplasm</location>
    </subcellularLocation>
</comment>
<organism evidence="14 15">
    <name type="scientific">Mumia flava</name>
    <dbReference type="NCBI Taxonomy" id="1348852"/>
    <lineage>
        <taxon>Bacteria</taxon>
        <taxon>Bacillati</taxon>
        <taxon>Actinomycetota</taxon>
        <taxon>Actinomycetes</taxon>
        <taxon>Propionibacteriales</taxon>
        <taxon>Nocardioidaceae</taxon>
        <taxon>Mumia</taxon>
    </lineage>
</organism>
<accession>A0A0B2BJP4</accession>
<keyword evidence="9 12" id="KW-0238">DNA-binding</keyword>
<feature type="domain" description="4Fe-4S Wbl-type" evidence="13">
    <location>
        <begin position="22"/>
        <end position="86"/>
    </location>
</feature>
<keyword evidence="6 12" id="KW-0408">Iron</keyword>
<dbReference type="GO" id="GO:0035731">
    <property type="term" value="F:dinitrosyl-iron complex binding"/>
    <property type="evidence" value="ECO:0007669"/>
    <property type="project" value="UniProtKB-UniRule"/>
</dbReference>
<evidence type="ECO:0000256" key="3">
    <source>
        <dbReference type="ARBA" id="ARBA00022485"/>
    </source>
</evidence>
<comment type="PTM">
    <text evidence="12">Upon Fe-S cluster removal intramolecular disulfide bonds are formed.</text>
</comment>
<dbReference type="GO" id="GO:0046872">
    <property type="term" value="F:metal ion binding"/>
    <property type="evidence" value="ECO:0007669"/>
    <property type="project" value="UniProtKB-KW"/>
</dbReference>
<dbReference type="Proteomes" id="UP000230842">
    <property type="component" value="Unassembled WGS sequence"/>
</dbReference>